<dbReference type="RefSeq" id="WP_041501209.1">
    <property type="nucleotide sequence ID" value="NZ_BJDV01000005.1"/>
</dbReference>
<evidence type="ECO:0000259" key="1">
    <source>
        <dbReference type="PROSITE" id="PS51186"/>
    </source>
</evidence>
<organism evidence="2 3">
    <name type="scientific">Companilactobacillus heilongjiangensis</name>
    <dbReference type="NCBI Taxonomy" id="1074467"/>
    <lineage>
        <taxon>Bacteria</taxon>
        <taxon>Bacillati</taxon>
        <taxon>Bacillota</taxon>
        <taxon>Bacilli</taxon>
        <taxon>Lactobacillales</taxon>
        <taxon>Lactobacillaceae</taxon>
        <taxon>Companilactobacillus</taxon>
    </lineage>
</organism>
<dbReference type="Pfam" id="PF00583">
    <property type="entry name" value="Acetyltransf_1"/>
    <property type="match status" value="1"/>
</dbReference>
<dbReference type="KEGG" id="lhi:JP39_10045"/>
<reference evidence="2 3" key="1">
    <citation type="submission" date="2015-08" db="EMBL/GenBank/DDBJ databases">
        <title>Genomic sequence of Lactobacillus heilongjiangensis DSM 28069, isolated from Chinese traditional pickle.</title>
        <authorList>
            <person name="Jiang X."/>
            <person name="Zheng B."/>
            <person name="Cheng H."/>
        </authorList>
    </citation>
    <scope>NUCLEOTIDE SEQUENCE [LARGE SCALE GENOMIC DNA]</scope>
    <source>
        <strain evidence="2 3">DSM 28069</strain>
    </source>
</reference>
<dbReference type="GO" id="GO:0016747">
    <property type="term" value="F:acyltransferase activity, transferring groups other than amino-acyl groups"/>
    <property type="evidence" value="ECO:0007669"/>
    <property type="project" value="InterPro"/>
</dbReference>
<proteinExistence type="predicted"/>
<gene>
    <name evidence="2" type="ORF">JP39_10045</name>
</gene>
<dbReference type="Gene3D" id="3.40.630.30">
    <property type="match status" value="1"/>
</dbReference>
<feature type="domain" description="N-acetyltransferase" evidence="1">
    <location>
        <begin position="4"/>
        <end position="174"/>
    </location>
</feature>
<dbReference type="Proteomes" id="UP000061546">
    <property type="component" value="Chromosome"/>
</dbReference>
<dbReference type="AlphaFoldDB" id="A0A0K2LED6"/>
<keyword evidence="2" id="KW-0808">Transferase</keyword>
<keyword evidence="3" id="KW-1185">Reference proteome</keyword>
<dbReference type="CDD" id="cd04301">
    <property type="entry name" value="NAT_SF"/>
    <property type="match status" value="1"/>
</dbReference>
<name>A0A0K2LED6_9LACO</name>
<sequence>MSNIYLRQSTLDDLPRIIKIIDSAKKTLRNRGVNQWQNGYPNDEILEQDIQEDISYVLILNGRVVGVAALQQGYDQNYQDMTSGSWASNSDVTYSVIHRIAIEADHQGEHLSSALIQQLLTMSYHLGYCDVRIDTHPDNLVMQHIIESSGFEEKGTITMDEDLGVRKAYQILLK</sequence>
<dbReference type="InterPro" id="IPR016181">
    <property type="entry name" value="Acyl_CoA_acyltransferase"/>
</dbReference>
<evidence type="ECO:0000313" key="3">
    <source>
        <dbReference type="Proteomes" id="UP000061546"/>
    </source>
</evidence>
<dbReference type="InterPro" id="IPR000182">
    <property type="entry name" value="GNAT_dom"/>
</dbReference>
<protein>
    <submittedName>
        <fullName evidence="2">GCN5 family acetyltransferase</fullName>
    </submittedName>
</protein>
<dbReference type="OrthoDB" id="9796381at2"/>
<dbReference type="PROSITE" id="PS51186">
    <property type="entry name" value="GNAT"/>
    <property type="match status" value="1"/>
</dbReference>
<dbReference type="SUPFAM" id="SSF55729">
    <property type="entry name" value="Acyl-CoA N-acyltransferases (Nat)"/>
    <property type="match status" value="1"/>
</dbReference>
<evidence type="ECO:0000313" key="2">
    <source>
        <dbReference type="EMBL" id="ALB29664.1"/>
    </source>
</evidence>
<dbReference type="EMBL" id="CP012559">
    <property type="protein sequence ID" value="ALB29664.1"/>
    <property type="molecule type" value="Genomic_DNA"/>
</dbReference>
<accession>A0A0K2LED6</accession>